<keyword evidence="2" id="KW-1185">Reference proteome</keyword>
<evidence type="ECO:0000313" key="1">
    <source>
        <dbReference type="EMBL" id="GAA0327019.1"/>
    </source>
</evidence>
<accession>A0ABP3FY22</accession>
<dbReference type="RefSeq" id="WP_343798146.1">
    <property type="nucleotide sequence ID" value="NZ_BAAADJ010000017.1"/>
</dbReference>
<sequence length="82" mass="9783">MTKDVQEKFQALLQKYSELLIGENDDQSVDEVKMWALYSHIAKTMPPLVKHWNEMYPDAKEELKRISFSIKEKNQNLRNKKD</sequence>
<name>A0ABP3FY22_9BACI</name>
<reference evidence="2" key="1">
    <citation type="journal article" date="2019" name="Int. J. Syst. Evol. Microbiol.">
        <title>The Global Catalogue of Microorganisms (GCM) 10K type strain sequencing project: providing services to taxonomists for standard genome sequencing and annotation.</title>
        <authorList>
            <consortium name="The Broad Institute Genomics Platform"/>
            <consortium name="The Broad Institute Genome Sequencing Center for Infectious Disease"/>
            <person name="Wu L."/>
            <person name="Ma J."/>
        </authorList>
    </citation>
    <scope>NUCLEOTIDE SEQUENCE [LARGE SCALE GENOMIC DNA]</scope>
    <source>
        <strain evidence="2">JCM 9731</strain>
    </source>
</reference>
<gene>
    <name evidence="1" type="ORF">GCM10008967_16940</name>
</gene>
<evidence type="ECO:0000313" key="2">
    <source>
        <dbReference type="Proteomes" id="UP001500782"/>
    </source>
</evidence>
<organism evidence="1 2">
    <name type="scientific">Bacillus carboniphilus</name>
    <dbReference type="NCBI Taxonomy" id="86663"/>
    <lineage>
        <taxon>Bacteria</taxon>
        <taxon>Bacillati</taxon>
        <taxon>Bacillota</taxon>
        <taxon>Bacilli</taxon>
        <taxon>Bacillales</taxon>
        <taxon>Bacillaceae</taxon>
        <taxon>Bacillus</taxon>
    </lineage>
</organism>
<dbReference type="InterPro" id="IPR020393">
    <property type="entry name" value="Uncharacterised_YusU"/>
</dbReference>
<dbReference type="Proteomes" id="UP001500782">
    <property type="component" value="Unassembled WGS sequence"/>
</dbReference>
<comment type="caution">
    <text evidence="1">The sequence shown here is derived from an EMBL/GenBank/DDBJ whole genome shotgun (WGS) entry which is preliminary data.</text>
</comment>
<protein>
    <submittedName>
        <fullName evidence="1">YusU family protein</fullName>
    </submittedName>
</protein>
<dbReference type="EMBL" id="BAAADJ010000017">
    <property type="protein sequence ID" value="GAA0327019.1"/>
    <property type="molecule type" value="Genomic_DNA"/>
</dbReference>
<dbReference type="Pfam" id="PF10835">
    <property type="entry name" value="DUF2573"/>
    <property type="match status" value="1"/>
</dbReference>
<proteinExistence type="predicted"/>